<dbReference type="PANTHER" id="PTHR20992">
    <property type="entry name" value="AT15442P-RELATED"/>
    <property type="match status" value="1"/>
</dbReference>
<keyword evidence="1" id="KW-0812">Transmembrane</keyword>
<comment type="caution">
    <text evidence="2">The sequence shown here is derived from an EMBL/GenBank/DDBJ whole genome shotgun (WGS) entry which is preliminary data.</text>
</comment>
<proteinExistence type="predicted"/>
<protein>
    <submittedName>
        <fullName evidence="2">PF04087 domain protein</fullName>
    </submittedName>
</protein>
<name>A0A0E2B4W3_9LEPT</name>
<dbReference type="AlphaFoldDB" id="A0A0E2B4W3"/>
<feature type="transmembrane region" description="Helical" evidence="1">
    <location>
        <begin position="144"/>
        <end position="163"/>
    </location>
</feature>
<feature type="transmembrane region" description="Helical" evidence="1">
    <location>
        <begin position="200"/>
        <end position="223"/>
    </location>
</feature>
<dbReference type="PANTHER" id="PTHR20992:SF9">
    <property type="entry name" value="AT15442P-RELATED"/>
    <property type="match status" value="1"/>
</dbReference>
<feature type="transmembrane region" description="Helical" evidence="1">
    <location>
        <begin position="244"/>
        <end position="262"/>
    </location>
</feature>
<accession>A0A0E2B4W3</accession>
<organism evidence="2 3">
    <name type="scientific">Leptospira kirschneri str. H1</name>
    <dbReference type="NCBI Taxonomy" id="1049966"/>
    <lineage>
        <taxon>Bacteria</taxon>
        <taxon>Pseudomonadati</taxon>
        <taxon>Spirochaetota</taxon>
        <taxon>Spirochaetia</taxon>
        <taxon>Leptospirales</taxon>
        <taxon>Leptospiraceae</taxon>
        <taxon>Leptospira</taxon>
    </lineage>
</organism>
<dbReference type="InterPro" id="IPR005240">
    <property type="entry name" value="DUF389"/>
</dbReference>
<sequence>MQKKTSHNPEPNFWDLLGPLFEFINPLFHIRNDTDETGTIESIKRGVNFSGSALWTLIFAIFIASIGLNINSTAVIIGAMLISPLMGPIMGAGLALGIYDFELLKKSLRNLAVMTFLSLFTSAIYFLISPLSDAQSELLARTSPTIYDVLIAFIGGATGIVAGSRKDKISNAIPGVAIATALMPPLCTAGYGLANWNFKFFLGAFYLYLINSVFIGISTLIFVRYLKFQRTVYTDPAVDKKIYRYVYLLSFCLILPSIYFAYDIVVDSAFKRNAKSYLENQFTFEKSKILSANIVRKGGEKKIEVTMIGETLSEDVLSQLKTILPKYGLEDTELKVIQSYRDSSQLNQQSGFSFQNEAGSKIQEEKIHLLENELRILKDKDHLAQSVAKEINVLFPSVDSFSLGDFLVQNVQDFSSSKEVTVLVKWKHQVGSVERKRLELFLKLRLGLENLQVLDL</sequence>
<evidence type="ECO:0000256" key="1">
    <source>
        <dbReference type="SAM" id="Phobius"/>
    </source>
</evidence>
<feature type="transmembrane region" description="Helical" evidence="1">
    <location>
        <begin position="111"/>
        <end position="132"/>
    </location>
</feature>
<keyword evidence="1" id="KW-1133">Transmembrane helix</keyword>
<evidence type="ECO:0000313" key="3">
    <source>
        <dbReference type="Proteomes" id="UP000006253"/>
    </source>
</evidence>
<reference evidence="2 3" key="1">
    <citation type="submission" date="2012-10" db="EMBL/GenBank/DDBJ databases">
        <authorList>
            <person name="Harkins D.M."/>
            <person name="Durkin A.S."/>
            <person name="Brinkac L.M."/>
            <person name="Selengut J.D."/>
            <person name="Sanka R."/>
            <person name="DePew J."/>
            <person name="Purushe J."/>
            <person name="Peacock S.J."/>
            <person name="Thaipadungpanit J."/>
            <person name="Wuthiekanun V.W."/>
            <person name="Day N.P."/>
            <person name="Vinetz J.M."/>
            <person name="Sutton G.G."/>
            <person name="Nelson W.C."/>
            <person name="Fouts D.E."/>
        </authorList>
    </citation>
    <scope>NUCLEOTIDE SEQUENCE [LARGE SCALE GENOMIC DNA]</scope>
    <source>
        <strain evidence="2 3">H1</strain>
    </source>
</reference>
<feature type="transmembrane region" description="Helical" evidence="1">
    <location>
        <begin position="175"/>
        <end position="194"/>
    </location>
</feature>
<dbReference type="Proteomes" id="UP000006253">
    <property type="component" value="Unassembled WGS sequence"/>
</dbReference>
<dbReference type="Pfam" id="PF04087">
    <property type="entry name" value="DUF389"/>
    <property type="match status" value="1"/>
</dbReference>
<feature type="transmembrane region" description="Helical" evidence="1">
    <location>
        <begin position="76"/>
        <end position="99"/>
    </location>
</feature>
<gene>
    <name evidence="2" type="ORF">LEP1GSC081_3781</name>
</gene>
<dbReference type="RefSeq" id="WP_004765038.1">
    <property type="nucleotide sequence ID" value="NZ_AHMY02000028.1"/>
</dbReference>
<feature type="transmembrane region" description="Helical" evidence="1">
    <location>
        <begin position="52"/>
        <end position="70"/>
    </location>
</feature>
<evidence type="ECO:0000313" key="2">
    <source>
        <dbReference type="EMBL" id="EKO16329.1"/>
    </source>
</evidence>
<keyword evidence="1" id="KW-0472">Membrane</keyword>
<dbReference type="EMBL" id="AHMY02000028">
    <property type="protein sequence ID" value="EKO16329.1"/>
    <property type="molecule type" value="Genomic_DNA"/>
</dbReference>